<evidence type="ECO:0000313" key="2">
    <source>
        <dbReference type="EMBL" id="KAF5202632.1"/>
    </source>
</evidence>
<feature type="compositionally biased region" description="Polar residues" evidence="1">
    <location>
        <begin position="59"/>
        <end position="69"/>
    </location>
</feature>
<feature type="region of interest" description="Disordered" evidence="1">
    <location>
        <begin position="1"/>
        <end position="151"/>
    </location>
</feature>
<sequence>MPKQNMWVQREKKEAERDNVEKEVLEKNIQPDAIESEVDIVESEGEKTSEEQALLPPVETQTLGSSGSSEIPRLDIGEQTQKEQGKSSNEGEKRKDKEPAEENQYEWETPSRKHSFKPVSPLGKGGETRGQAQQGRGHATMRHNTHDGGGK</sequence>
<dbReference type="EMBL" id="JABWDY010007829">
    <property type="protein sequence ID" value="KAF5202632.1"/>
    <property type="molecule type" value="Genomic_DNA"/>
</dbReference>
<protein>
    <submittedName>
        <fullName evidence="2">Uncharacterized protein</fullName>
    </submittedName>
</protein>
<evidence type="ECO:0000313" key="3">
    <source>
        <dbReference type="Proteomes" id="UP000554482"/>
    </source>
</evidence>
<feature type="compositionally biased region" description="Acidic residues" evidence="1">
    <location>
        <begin position="34"/>
        <end position="43"/>
    </location>
</feature>
<dbReference type="Proteomes" id="UP000554482">
    <property type="component" value="Unassembled WGS sequence"/>
</dbReference>
<gene>
    <name evidence="2" type="ORF">FRX31_007781</name>
</gene>
<feature type="compositionally biased region" description="Basic and acidic residues" evidence="1">
    <location>
        <begin position="72"/>
        <end position="100"/>
    </location>
</feature>
<dbReference type="AlphaFoldDB" id="A0A7J6X2T2"/>
<organism evidence="2 3">
    <name type="scientific">Thalictrum thalictroides</name>
    <name type="common">Rue-anemone</name>
    <name type="synonym">Anemone thalictroides</name>
    <dbReference type="NCBI Taxonomy" id="46969"/>
    <lineage>
        <taxon>Eukaryota</taxon>
        <taxon>Viridiplantae</taxon>
        <taxon>Streptophyta</taxon>
        <taxon>Embryophyta</taxon>
        <taxon>Tracheophyta</taxon>
        <taxon>Spermatophyta</taxon>
        <taxon>Magnoliopsida</taxon>
        <taxon>Ranunculales</taxon>
        <taxon>Ranunculaceae</taxon>
        <taxon>Thalictroideae</taxon>
        <taxon>Thalictrum</taxon>
    </lineage>
</organism>
<comment type="caution">
    <text evidence="2">The sequence shown here is derived from an EMBL/GenBank/DDBJ whole genome shotgun (WGS) entry which is preliminary data.</text>
</comment>
<proteinExistence type="predicted"/>
<feature type="compositionally biased region" description="Basic and acidic residues" evidence="1">
    <location>
        <begin position="9"/>
        <end position="26"/>
    </location>
</feature>
<feature type="non-terminal residue" evidence="2">
    <location>
        <position position="151"/>
    </location>
</feature>
<keyword evidence="3" id="KW-1185">Reference proteome</keyword>
<accession>A0A7J6X2T2</accession>
<evidence type="ECO:0000256" key="1">
    <source>
        <dbReference type="SAM" id="MobiDB-lite"/>
    </source>
</evidence>
<name>A0A7J6X2T2_THATH</name>
<reference evidence="2 3" key="1">
    <citation type="submission" date="2020-06" db="EMBL/GenBank/DDBJ databases">
        <title>Transcriptomic and genomic resources for Thalictrum thalictroides and T. hernandezii: Facilitating candidate gene discovery in an emerging model plant lineage.</title>
        <authorList>
            <person name="Arias T."/>
            <person name="Riano-Pachon D.M."/>
            <person name="Di Stilio V.S."/>
        </authorList>
    </citation>
    <scope>NUCLEOTIDE SEQUENCE [LARGE SCALE GENOMIC DNA]</scope>
    <source>
        <strain evidence="3">cv. WT478/WT964</strain>
        <tissue evidence="2">Leaves</tissue>
    </source>
</reference>